<organism evidence="1 2">
    <name type="scientific">Rhodopseudomonas telluris</name>
    <dbReference type="NCBI Taxonomy" id="644215"/>
    <lineage>
        <taxon>Bacteria</taxon>
        <taxon>Pseudomonadati</taxon>
        <taxon>Pseudomonadota</taxon>
        <taxon>Alphaproteobacteria</taxon>
        <taxon>Hyphomicrobiales</taxon>
        <taxon>Nitrobacteraceae</taxon>
        <taxon>Rhodopseudomonas</taxon>
    </lineage>
</organism>
<protein>
    <submittedName>
        <fullName evidence="1">Uncharacterized protein</fullName>
    </submittedName>
</protein>
<dbReference type="EMBL" id="JBHLWM010000003">
    <property type="protein sequence ID" value="MFC0240433.1"/>
    <property type="molecule type" value="Genomic_DNA"/>
</dbReference>
<accession>A0ABV6EQD9</accession>
<reference evidence="1 2" key="1">
    <citation type="submission" date="2024-09" db="EMBL/GenBank/DDBJ databases">
        <authorList>
            <person name="Sun Q."/>
            <person name="Mori K."/>
        </authorList>
    </citation>
    <scope>NUCLEOTIDE SEQUENCE [LARGE SCALE GENOMIC DNA]</scope>
    <source>
        <strain evidence="1 2">KCTC 23279</strain>
    </source>
</reference>
<dbReference type="Proteomes" id="UP001589775">
    <property type="component" value="Unassembled WGS sequence"/>
</dbReference>
<sequence length="87" mass="9587">MTRRTDQDEHLQGLLPSLARLKLRAERAGGGAEADLVALIDEIERIRRELVRGRERVIAELGRATQRTTAITAYARGANAAGRSGRH</sequence>
<name>A0ABV6EQD9_9BRAD</name>
<evidence type="ECO:0000313" key="2">
    <source>
        <dbReference type="Proteomes" id="UP001589775"/>
    </source>
</evidence>
<gene>
    <name evidence="1" type="ORF">ACFFJ6_08145</name>
</gene>
<dbReference type="RefSeq" id="WP_378386312.1">
    <property type="nucleotide sequence ID" value="NZ_JBHLWM010000003.1"/>
</dbReference>
<proteinExistence type="predicted"/>
<keyword evidence="2" id="KW-1185">Reference proteome</keyword>
<evidence type="ECO:0000313" key="1">
    <source>
        <dbReference type="EMBL" id="MFC0240433.1"/>
    </source>
</evidence>
<comment type="caution">
    <text evidence="1">The sequence shown here is derived from an EMBL/GenBank/DDBJ whole genome shotgun (WGS) entry which is preliminary data.</text>
</comment>